<evidence type="ECO:0000259" key="12">
    <source>
        <dbReference type="Pfam" id="PF00999"/>
    </source>
</evidence>
<dbReference type="Ensembl" id="ENSECAT00000089718.1">
    <property type="protein sequence ID" value="ENSECAP00000085118.1"/>
    <property type="gene ID" value="ENSECAG00000009685.4"/>
</dbReference>
<evidence type="ECO:0000313" key="13">
    <source>
        <dbReference type="Ensembl" id="ENSECAP00000085118.1"/>
    </source>
</evidence>
<protein>
    <submittedName>
        <fullName evidence="13">Transmembrane and coiled-coil domains 3</fullName>
    </submittedName>
</protein>
<evidence type="ECO:0000256" key="9">
    <source>
        <dbReference type="SAM" id="Coils"/>
    </source>
</evidence>
<gene>
    <name evidence="13" type="primary">TMCO3</name>
</gene>
<comment type="subcellular location">
    <subcellularLocation>
        <location evidence="1">Membrane</location>
        <topology evidence="1">Multi-pass membrane protein</topology>
    </subcellularLocation>
</comment>
<reference evidence="13" key="2">
    <citation type="submission" date="2025-08" db="UniProtKB">
        <authorList>
            <consortium name="Ensembl"/>
        </authorList>
    </citation>
    <scope>IDENTIFICATION</scope>
    <source>
        <strain evidence="13">Thoroughbred</strain>
    </source>
</reference>
<dbReference type="AlphaFoldDB" id="A0A9L0TEU5"/>
<keyword evidence="7" id="KW-0406">Ion transport</keyword>
<sequence>MKVLEKNCLWVLLPLLHLTAGAAEHEEAVKHAIRLHRGRGAAVAQRRQWALESCRKLSGLLRQKAVVLNKLKNAIRAVEKDASLSDEEKLFQVHTFEIFQKELNESENSVFQAIHGLQRALQGDYRDVVNMKESSRQRLEALREAAIKEETEYMELLAAEKHQVEALKNMQHRNRSLSMLDEILEDVRKAADRLEEEIEEHAFDDNKSVKGVNFEAVLRVEEEEANSKQNLTKRDVEDDLGLSMLIDSQNNQYILTKPRDATIPRADHHFIKDIVTIGMLSLPCGWLCTMLGLPTMFGYIICGVLLGPSGLNSIKSIVQVETLGEFGVFFTLFLVGLEFSPEKLRKVWKISLQGPCYMTLLMIAFGLLWGHLLQIRPTQSVFISTCLSLSSTPLVSRFLSGSARGEKEAGDLDYSAVLLGMLVTQDVQLGLFVAVMPTLIQAGASTSSSIVMEMLRILALIGQILFSLAAVFLLCLVIKTYLVGPYYRKLHVESKGNKEVLVLGVSAFIFFMLTVTELLDVSMELGCFLAGALISSQGHAVTEEIMAYVEPIRDFLAIVFFTSIGLHVFPTFVAYELTVLLVLTLSVVIMKFVLAALVLSLLLPKTSQYIKWIVAAGLAQVSEFSFVLGSRARRAGIISREGRRTE</sequence>
<feature type="transmembrane region" description="Helical" evidence="10">
    <location>
        <begin position="457"/>
        <end position="481"/>
    </location>
</feature>
<keyword evidence="8 10" id="KW-0472">Membrane</keyword>
<evidence type="ECO:0000256" key="7">
    <source>
        <dbReference type="ARBA" id="ARBA00023065"/>
    </source>
</evidence>
<evidence type="ECO:0000256" key="8">
    <source>
        <dbReference type="ARBA" id="ARBA00023136"/>
    </source>
</evidence>
<feature type="transmembrane region" description="Helical" evidence="10">
    <location>
        <begin position="323"/>
        <end position="340"/>
    </location>
</feature>
<keyword evidence="4 10" id="KW-0812">Transmembrane</keyword>
<reference evidence="13" key="3">
    <citation type="submission" date="2025-09" db="UniProtKB">
        <authorList>
            <consortium name="Ensembl"/>
        </authorList>
    </citation>
    <scope>IDENTIFICATION</scope>
    <source>
        <strain evidence="13">Thoroughbred</strain>
    </source>
</reference>
<evidence type="ECO:0000256" key="10">
    <source>
        <dbReference type="SAM" id="Phobius"/>
    </source>
</evidence>
<organism evidence="13 14">
    <name type="scientific">Equus caballus</name>
    <name type="common">Horse</name>
    <dbReference type="NCBI Taxonomy" id="9796"/>
    <lineage>
        <taxon>Eukaryota</taxon>
        <taxon>Metazoa</taxon>
        <taxon>Chordata</taxon>
        <taxon>Craniata</taxon>
        <taxon>Vertebrata</taxon>
        <taxon>Euteleostomi</taxon>
        <taxon>Mammalia</taxon>
        <taxon>Eutheria</taxon>
        <taxon>Laurasiatheria</taxon>
        <taxon>Perissodactyla</taxon>
        <taxon>Equidae</taxon>
        <taxon>Equus</taxon>
    </lineage>
</organism>
<evidence type="ECO:0000256" key="4">
    <source>
        <dbReference type="ARBA" id="ARBA00022692"/>
    </source>
</evidence>
<dbReference type="GO" id="GO:0015386">
    <property type="term" value="F:potassium:proton antiporter activity"/>
    <property type="evidence" value="ECO:0007669"/>
    <property type="project" value="InterPro"/>
</dbReference>
<keyword evidence="14" id="KW-1185">Reference proteome</keyword>
<dbReference type="Proteomes" id="UP000002281">
    <property type="component" value="Chromosome 17"/>
</dbReference>
<feature type="chain" id="PRO_5040489254" evidence="11">
    <location>
        <begin position="24"/>
        <end position="646"/>
    </location>
</feature>
<dbReference type="PANTHER" id="PTHR16254">
    <property type="entry name" value="POTASSIUM/PROTON ANTIPORTER-RELATED"/>
    <property type="match status" value="1"/>
</dbReference>
<feature type="transmembrane region" description="Helical" evidence="10">
    <location>
        <begin position="581"/>
        <end position="603"/>
    </location>
</feature>
<evidence type="ECO:0000256" key="1">
    <source>
        <dbReference type="ARBA" id="ARBA00004141"/>
    </source>
</evidence>
<evidence type="ECO:0000256" key="5">
    <source>
        <dbReference type="ARBA" id="ARBA00022729"/>
    </source>
</evidence>
<evidence type="ECO:0000256" key="2">
    <source>
        <dbReference type="ARBA" id="ARBA00022448"/>
    </source>
</evidence>
<accession>A0A9L0TEU5</accession>
<feature type="transmembrane region" description="Helical" evidence="10">
    <location>
        <begin position="291"/>
        <end position="311"/>
    </location>
</feature>
<proteinExistence type="predicted"/>
<dbReference type="InterPro" id="IPR006153">
    <property type="entry name" value="Cation/H_exchanger_TM"/>
</dbReference>
<reference evidence="13 14" key="1">
    <citation type="journal article" date="2009" name="Science">
        <title>Genome sequence, comparative analysis, and population genetics of the domestic horse.</title>
        <authorList>
            <consortium name="Broad Institute Genome Sequencing Platform"/>
            <consortium name="Broad Institute Whole Genome Assembly Team"/>
            <person name="Wade C.M."/>
            <person name="Giulotto E."/>
            <person name="Sigurdsson S."/>
            <person name="Zoli M."/>
            <person name="Gnerre S."/>
            <person name="Imsland F."/>
            <person name="Lear T.L."/>
            <person name="Adelson D.L."/>
            <person name="Bailey E."/>
            <person name="Bellone R.R."/>
            <person name="Bloecker H."/>
            <person name="Distl O."/>
            <person name="Edgar R.C."/>
            <person name="Garber M."/>
            <person name="Leeb T."/>
            <person name="Mauceli E."/>
            <person name="MacLeod J.N."/>
            <person name="Penedo M.C.T."/>
            <person name="Raison J.M."/>
            <person name="Sharpe T."/>
            <person name="Vogel J."/>
            <person name="Andersson L."/>
            <person name="Antczak D.F."/>
            <person name="Biagi T."/>
            <person name="Binns M.M."/>
            <person name="Chowdhary B.P."/>
            <person name="Coleman S.J."/>
            <person name="Della Valle G."/>
            <person name="Fryc S."/>
            <person name="Guerin G."/>
            <person name="Hasegawa T."/>
            <person name="Hill E.W."/>
            <person name="Jurka J."/>
            <person name="Kiialainen A."/>
            <person name="Lindgren G."/>
            <person name="Liu J."/>
            <person name="Magnani E."/>
            <person name="Mickelson J.R."/>
            <person name="Murray J."/>
            <person name="Nergadze S.G."/>
            <person name="Onofrio R."/>
            <person name="Pedroni S."/>
            <person name="Piras M.F."/>
            <person name="Raudsepp T."/>
            <person name="Rocchi M."/>
            <person name="Roeed K.H."/>
            <person name="Ryder O.A."/>
            <person name="Searle S."/>
            <person name="Skow L."/>
            <person name="Swinburne J.E."/>
            <person name="Syvaenen A.C."/>
            <person name="Tozaki T."/>
            <person name="Valberg S.J."/>
            <person name="Vaudin M."/>
            <person name="White J.R."/>
            <person name="Zody M.C."/>
            <person name="Lander E.S."/>
            <person name="Lindblad-Toh K."/>
        </authorList>
    </citation>
    <scope>NUCLEOTIDE SEQUENCE [LARGE SCALE GENOMIC DNA]</scope>
    <source>
        <strain evidence="13 14">Thoroughbred</strain>
    </source>
</reference>
<dbReference type="InterPro" id="IPR045158">
    <property type="entry name" value="KEA4/5/6-like"/>
</dbReference>
<dbReference type="GO" id="GO:0016020">
    <property type="term" value="C:membrane"/>
    <property type="evidence" value="ECO:0007669"/>
    <property type="project" value="UniProtKB-SubCell"/>
</dbReference>
<feature type="signal peptide" evidence="11">
    <location>
        <begin position="1"/>
        <end position="23"/>
    </location>
</feature>
<feature type="coiled-coil region" evidence="9">
    <location>
        <begin position="132"/>
        <end position="204"/>
    </location>
</feature>
<dbReference type="InterPro" id="IPR038770">
    <property type="entry name" value="Na+/solute_symporter_sf"/>
</dbReference>
<evidence type="ECO:0000256" key="6">
    <source>
        <dbReference type="ARBA" id="ARBA00022989"/>
    </source>
</evidence>
<dbReference type="GeneTree" id="ENSGT00390000001394"/>
<dbReference type="Gene3D" id="1.20.1530.20">
    <property type="match status" value="1"/>
</dbReference>
<feature type="transmembrane region" description="Helical" evidence="10">
    <location>
        <begin position="501"/>
        <end position="534"/>
    </location>
</feature>
<feature type="transmembrane region" description="Helical" evidence="10">
    <location>
        <begin position="352"/>
        <end position="369"/>
    </location>
</feature>
<keyword evidence="9" id="KW-0175">Coiled coil</keyword>
<keyword evidence="5 11" id="KW-0732">Signal</keyword>
<dbReference type="PANTHER" id="PTHR16254:SF14">
    <property type="entry name" value="TRANSMEMBRANE AND COILED-COIL DOMAIN-CONTAINING PROTEIN 3"/>
    <property type="match status" value="1"/>
</dbReference>
<evidence type="ECO:0000313" key="14">
    <source>
        <dbReference type="Proteomes" id="UP000002281"/>
    </source>
</evidence>
<keyword evidence="6 10" id="KW-1133">Transmembrane helix</keyword>
<keyword evidence="2" id="KW-0813">Transport</keyword>
<dbReference type="Pfam" id="PF00999">
    <property type="entry name" value="Na_H_Exchanger"/>
    <property type="match status" value="1"/>
</dbReference>
<feature type="transmembrane region" description="Helical" evidence="10">
    <location>
        <begin position="555"/>
        <end position="575"/>
    </location>
</feature>
<evidence type="ECO:0000256" key="3">
    <source>
        <dbReference type="ARBA" id="ARBA00022449"/>
    </source>
</evidence>
<keyword evidence="3" id="KW-0050">Antiport</keyword>
<feature type="domain" description="Cation/H+ exchanger transmembrane" evidence="12">
    <location>
        <begin position="280"/>
        <end position="641"/>
    </location>
</feature>
<name>A0A9L0TEU5_HORSE</name>
<evidence type="ECO:0000256" key="11">
    <source>
        <dbReference type="SAM" id="SignalP"/>
    </source>
</evidence>